<evidence type="ECO:0000256" key="2">
    <source>
        <dbReference type="ARBA" id="ARBA00022630"/>
    </source>
</evidence>
<dbReference type="GO" id="GO:0010181">
    <property type="term" value="F:FMN binding"/>
    <property type="evidence" value="ECO:0007669"/>
    <property type="project" value="InterPro"/>
</dbReference>
<proteinExistence type="inferred from homology"/>
<evidence type="ECO:0000259" key="8">
    <source>
        <dbReference type="PROSITE" id="PS51349"/>
    </source>
</evidence>
<dbReference type="Gene3D" id="3.20.20.70">
    <property type="entry name" value="Aldolase class I"/>
    <property type="match status" value="1"/>
</dbReference>
<keyword evidence="4" id="KW-0560">Oxidoreductase</keyword>
<feature type="domain" description="FMN hydroxy acid dehydrogenase" evidence="8">
    <location>
        <begin position="2"/>
        <end position="386"/>
    </location>
</feature>
<dbReference type="FunFam" id="3.20.20.70:FF:000029">
    <property type="entry name" value="L-lactate dehydrogenase"/>
    <property type="match status" value="1"/>
</dbReference>
<dbReference type="CDD" id="cd02809">
    <property type="entry name" value="alpha_hydroxyacid_oxid_FMN"/>
    <property type="match status" value="1"/>
</dbReference>
<dbReference type="InterPro" id="IPR008259">
    <property type="entry name" value="FMN_hydac_DH_AS"/>
</dbReference>
<dbReference type="InterPro" id="IPR013785">
    <property type="entry name" value="Aldolase_TIM"/>
</dbReference>
<comment type="caution">
    <text evidence="9">The sequence shown here is derived from an EMBL/GenBank/DDBJ whole genome shotgun (WGS) entry which is preliminary data.</text>
</comment>
<comment type="cofactor">
    <cofactor evidence="1">
        <name>FMN</name>
        <dbReference type="ChEBI" id="CHEBI:58210"/>
    </cofactor>
</comment>
<comment type="similarity">
    <text evidence="5">Belongs to the FMN-dependent alpha-hydroxy acid dehydrogenase family.</text>
</comment>
<keyword evidence="3 7" id="KW-0288">FMN</keyword>
<feature type="binding site" evidence="7">
    <location>
        <position position="133"/>
    </location>
    <ligand>
        <name>glyoxylate</name>
        <dbReference type="ChEBI" id="CHEBI:36655"/>
    </ligand>
</feature>
<dbReference type="Proteomes" id="UP000320393">
    <property type="component" value="Unassembled WGS sequence"/>
</dbReference>
<dbReference type="PROSITE" id="PS00557">
    <property type="entry name" value="FMN_HYDROXY_ACID_DH_1"/>
    <property type="match status" value="1"/>
</dbReference>
<name>A0A537LJZ1_9BACT</name>
<feature type="binding site" evidence="7">
    <location>
        <position position="131"/>
    </location>
    <ligand>
        <name>FMN</name>
        <dbReference type="ChEBI" id="CHEBI:58210"/>
    </ligand>
</feature>
<feature type="binding site" evidence="7">
    <location>
        <position position="257"/>
    </location>
    <ligand>
        <name>FMN</name>
        <dbReference type="ChEBI" id="CHEBI:58210"/>
    </ligand>
</feature>
<evidence type="ECO:0000313" key="9">
    <source>
        <dbReference type="EMBL" id="TMJ08338.1"/>
    </source>
</evidence>
<feature type="binding site" evidence="7">
    <location>
        <position position="168"/>
    </location>
    <ligand>
        <name>glyoxylate</name>
        <dbReference type="ChEBI" id="CHEBI:36655"/>
    </ligand>
</feature>
<feature type="binding site" evidence="7">
    <location>
        <position position="281"/>
    </location>
    <ligand>
        <name>glyoxylate</name>
        <dbReference type="ChEBI" id="CHEBI:36655"/>
    </ligand>
</feature>
<keyword evidence="2 7" id="KW-0285">Flavoprotein</keyword>
<sequence>MSNVSRAVNIADLRLMARRRLPKAIFDYVDGGAEDELSLRANRRAFEDVTFRPRHAVAVPEPDLRVRVLGHDLALPVLLAPVGYNRMMHPKGECAAARAAGAAGTIYILSTVSGHRLEDVKAAATGPVWYQLYLTGGRDAAKAGIERARAAGFSALVITIDTYVAGMRERDVHNGTPELLGPNVLSKLPYLPQFLAHPAWLVSFLLDGGVHRLPNIVVPGEGPLPLVDVSTALSRIAFTWEDLSWIRPLWPGPIIIKGVLTGDDARRAVEGGAAAVVVSNHGGRQLDSSPATLRVLPEVVAAVNGRAEVLMDGGIRRGADVVKAICLGARAVLVGRAYAYGLGAAGEAGVARALDIFRTDLVRTLKLLGCGSVAGLDRSYVDVPAR</sequence>
<evidence type="ECO:0000256" key="3">
    <source>
        <dbReference type="ARBA" id="ARBA00022643"/>
    </source>
</evidence>
<feature type="binding site" evidence="7">
    <location>
        <position position="284"/>
    </location>
    <ligand>
        <name>glyoxylate</name>
        <dbReference type="ChEBI" id="CHEBI:36655"/>
    </ligand>
</feature>
<organism evidence="9 10">
    <name type="scientific">Candidatus Segetimicrobium genomatis</name>
    <dbReference type="NCBI Taxonomy" id="2569760"/>
    <lineage>
        <taxon>Bacteria</taxon>
        <taxon>Bacillati</taxon>
        <taxon>Candidatus Sysuimicrobiota</taxon>
        <taxon>Candidatus Sysuimicrobiia</taxon>
        <taxon>Candidatus Sysuimicrobiales</taxon>
        <taxon>Candidatus Segetimicrobiaceae</taxon>
        <taxon>Candidatus Segetimicrobium</taxon>
    </lineage>
</organism>
<feature type="binding site" evidence="7">
    <location>
        <begin position="335"/>
        <end position="336"/>
    </location>
    <ligand>
        <name>FMN</name>
        <dbReference type="ChEBI" id="CHEBI:58210"/>
    </ligand>
</feature>
<dbReference type="PANTHER" id="PTHR10578:SF107">
    <property type="entry name" value="2-HYDROXYACID OXIDASE 1"/>
    <property type="match status" value="1"/>
</dbReference>
<feature type="active site" description="Proton acceptor" evidence="6">
    <location>
        <position position="281"/>
    </location>
</feature>
<reference evidence="9 10" key="1">
    <citation type="journal article" date="2019" name="Nat. Microbiol.">
        <title>Mediterranean grassland soil C-N compound turnover is dependent on rainfall and depth, and is mediated by genomically divergent microorganisms.</title>
        <authorList>
            <person name="Diamond S."/>
            <person name="Andeer P.F."/>
            <person name="Li Z."/>
            <person name="Crits-Christoph A."/>
            <person name="Burstein D."/>
            <person name="Anantharaman K."/>
            <person name="Lane K.R."/>
            <person name="Thomas B.C."/>
            <person name="Pan C."/>
            <person name="Northen T.R."/>
            <person name="Banfield J.F."/>
        </authorList>
    </citation>
    <scope>NUCLEOTIDE SEQUENCE [LARGE SCALE GENOMIC DNA]</scope>
    <source>
        <strain evidence="9">NP_5</strain>
    </source>
</reference>
<protein>
    <submittedName>
        <fullName evidence="9">Alpha-hydroxy-acid oxidizing protein</fullName>
    </submittedName>
</protein>
<dbReference type="PROSITE" id="PS51349">
    <property type="entry name" value="FMN_HYDROXY_ACID_DH_2"/>
    <property type="match status" value="1"/>
</dbReference>
<dbReference type="InterPro" id="IPR037396">
    <property type="entry name" value="FMN_HAD"/>
</dbReference>
<dbReference type="EMBL" id="VBAM01000407">
    <property type="protein sequence ID" value="TMJ08338.1"/>
    <property type="molecule type" value="Genomic_DNA"/>
</dbReference>
<feature type="binding site" evidence="7">
    <location>
        <begin position="312"/>
        <end position="316"/>
    </location>
    <ligand>
        <name>FMN</name>
        <dbReference type="ChEBI" id="CHEBI:58210"/>
    </ligand>
</feature>
<dbReference type="PANTHER" id="PTHR10578">
    <property type="entry name" value="S -2-HYDROXY-ACID OXIDASE-RELATED"/>
    <property type="match status" value="1"/>
</dbReference>
<feature type="binding site" evidence="7">
    <location>
        <position position="110"/>
    </location>
    <ligand>
        <name>FMN</name>
        <dbReference type="ChEBI" id="CHEBI:58210"/>
    </ligand>
</feature>
<feature type="binding site" evidence="7">
    <location>
        <begin position="81"/>
        <end position="83"/>
    </location>
    <ligand>
        <name>FMN</name>
        <dbReference type="ChEBI" id="CHEBI:58210"/>
    </ligand>
</feature>
<dbReference type="PIRSF" id="PIRSF000138">
    <property type="entry name" value="Al-hdrx_acd_dh"/>
    <property type="match status" value="1"/>
</dbReference>
<feature type="binding site" evidence="7">
    <location>
        <position position="159"/>
    </location>
    <ligand>
        <name>FMN</name>
        <dbReference type="ChEBI" id="CHEBI:58210"/>
    </ligand>
</feature>
<evidence type="ECO:0000256" key="7">
    <source>
        <dbReference type="PIRSR" id="PIRSR000138-2"/>
    </source>
</evidence>
<feature type="binding site" evidence="7">
    <location>
        <position position="28"/>
    </location>
    <ligand>
        <name>glyoxylate</name>
        <dbReference type="ChEBI" id="CHEBI:36655"/>
    </ligand>
</feature>
<evidence type="ECO:0000256" key="5">
    <source>
        <dbReference type="ARBA" id="ARBA00024042"/>
    </source>
</evidence>
<evidence type="ECO:0000256" key="1">
    <source>
        <dbReference type="ARBA" id="ARBA00001917"/>
    </source>
</evidence>
<accession>A0A537LJZ1</accession>
<feature type="binding site" evidence="7">
    <location>
        <position position="279"/>
    </location>
    <ligand>
        <name>FMN</name>
        <dbReference type="ChEBI" id="CHEBI:58210"/>
    </ligand>
</feature>
<dbReference type="SUPFAM" id="SSF51395">
    <property type="entry name" value="FMN-linked oxidoreductases"/>
    <property type="match status" value="1"/>
</dbReference>
<evidence type="ECO:0000256" key="4">
    <source>
        <dbReference type="ARBA" id="ARBA00023002"/>
    </source>
</evidence>
<evidence type="ECO:0000313" key="10">
    <source>
        <dbReference type="Proteomes" id="UP000320393"/>
    </source>
</evidence>
<gene>
    <name evidence="9" type="ORF">E6H02_10125</name>
</gene>
<dbReference type="InterPro" id="IPR000262">
    <property type="entry name" value="FMN-dep_DH"/>
</dbReference>
<evidence type="ECO:0000256" key="6">
    <source>
        <dbReference type="PIRSR" id="PIRSR000138-1"/>
    </source>
</evidence>
<dbReference type="GO" id="GO:0016614">
    <property type="term" value="F:oxidoreductase activity, acting on CH-OH group of donors"/>
    <property type="evidence" value="ECO:0007669"/>
    <property type="project" value="UniProtKB-ARBA"/>
</dbReference>
<dbReference type="Pfam" id="PF01070">
    <property type="entry name" value="FMN_dh"/>
    <property type="match status" value="1"/>
</dbReference>
<dbReference type="AlphaFoldDB" id="A0A537LJZ1"/>
<dbReference type="InterPro" id="IPR012133">
    <property type="entry name" value="Alpha-hydoxy_acid_DH_FMN"/>
</dbReference>